<evidence type="ECO:0000256" key="6">
    <source>
        <dbReference type="ARBA" id="ARBA00022741"/>
    </source>
</evidence>
<evidence type="ECO:0000256" key="12">
    <source>
        <dbReference type="ARBA" id="ARBA00023136"/>
    </source>
</evidence>
<dbReference type="AlphaFoldDB" id="A0A1V9R164"/>
<evidence type="ECO:0000256" key="11">
    <source>
        <dbReference type="ARBA" id="ARBA00022989"/>
    </source>
</evidence>
<organism evidence="13 14">
    <name type="scientific">Ligilactobacillus salivarius</name>
    <dbReference type="NCBI Taxonomy" id="1624"/>
    <lineage>
        <taxon>Bacteria</taxon>
        <taxon>Bacillati</taxon>
        <taxon>Bacillota</taxon>
        <taxon>Bacilli</taxon>
        <taxon>Lactobacillales</taxon>
        <taxon>Lactobacillaceae</taxon>
        <taxon>Ligilactobacillus</taxon>
    </lineage>
</organism>
<dbReference type="InterPro" id="IPR005074">
    <property type="entry name" value="Peptidase_C39"/>
</dbReference>
<dbReference type="GO" id="GO:0008234">
    <property type="term" value="F:cysteine-type peptidase activity"/>
    <property type="evidence" value="ECO:0007669"/>
    <property type="project" value="UniProtKB-KW"/>
</dbReference>
<evidence type="ECO:0000256" key="7">
    <source>
        <dbReference type="ARBA" id="ARBA00022801"/>
    </source>
</evidence>
<dbReference type="PROSITE" id="PS50929">
    <property type="entry name" value="ABC_TM1F"/>
    <property type="match status" value="1"/>
</dbReference>
<dbReference type="Gene3D" id="3.90.70.10">
    <property type="entry name" value="Cysteine proteinases"/>
    <property type="match status" value="1"/>
</dbReference>
<dbReference type="GO" id="GO:0015421">
    <property type="term" value="F:ABC-type oligopeptide transporter activity"/>
    <property type="evidence" value="ECO:0007669"/>
    <property type="project" value="TreeGrafter"/>
</dbReference>
<dbReference type="GO" id="GO:0016887">
    <property type="term" value="F:ATP hydrolysis activity"/>
    <property type="evidence" value="ECO:0007669"/>
    <property type="project" value="InterPro"/>
</dbReference>
<evidence type="ECO:0000256" key="10">
    <source>
        <dbReference type="ARBA" id="ARBA00022967"/>
    </source>
</evidence>
<dbReference type="PROSITE" id="PS50893">
    <property type="entry name" value="ABC_TRANSPORTER_2"/>
    <property type="match status" value="1"/>
</dbReference>
<dbReference type="InterPro" id="IPR036640">
    <property type="entry name" value="ABC1_TM_sf"/>
</dbReference>
<dbReference type="InterPro" id="IPR017871">
    <property type="entry name" value="ABC_transporter-like_CS"/>
</dbReference>
<dbReference type="InterPro" id="IPR003593">
    <property type="entry name" value="AAA+_ATPase"/>
</dbReference>
<keyword evidence="12" id="KW-0472">Membrane</keyword>
<dbReference type="SMART" id="SM00382">
    <property type="entry name" value="AAA"/>
    <property type="match status" value="1"/>
</dbReference>
<dbReference type="PANTHER" id="PTHR43394">
    <property type="entry name" value="ATP-DEPENDENT PERMEASE MDL1, MITOCHONDRIAL"/>
    <property type="match status" value="1"/>
</dbReference>
<dbReference type="Proteomes" id="UP000192638">
    <property type="component" value="Unassembled WGS sequence"/>
</dbReference>
<dbReference type="SUPFAM" id="SSF90123">
    <property type="entry name" value="ABC transporter transmembrane region"/>
    <property type="match status" value="1"/>
</dbReference>
<evidence type="ECO:0000256" key="4">
    <source>
        <dbReference type="ARBA" id="ARBA00022670"/>
    </source>
</evidence>
<gene>
    <name evidence="13" type="ORF">B6U60_00240</name>
</gene>
<dbReference type="GO" id="GO:0005524">
    <property type="term" value="F:ATP binding"/>
    <property type="evidence" value="ECO:0007669"/>
    <property type="project" value="UniProtKB-KW"/>
</dbReference>
<evidence type="ECO:0000256" key="1">
    <source>
        <dbReference type="ARBA" id="ARBA00004651"/>
    </source>
</evidence>
<keyword evidence="8" id="KW-0788">Thiol protease</keyword>
<evidence type="ECO:0000256" key="9">
    <source>
        <dbReference type="ARBA" id="ARBA00022840"/>
    </source>
</evidence>
<reference evidence="13 14" key="1">
    <citation type="submission" date="2017-03" db="EMBL/GenBank/DDBJ databases">
        <title>Phylogenomics and comparative genomics of Lactobacillus salivarius, a mammalian gut commensal.</title>
        <authorList>
            <person name="Harris H.M."/>
        </authorList>
    </citation>
    <scope>NUCLEOTIDE SEQUENCE [LARGE SCALE GENOMIC DNA]</scope>
    <source>
        <strain evidence="13 14">LMG 14477</strain>
    </source>
</reference>
<evidence type="ECO:0000256" key="2">
    <source>
        <dbReference type="ARBA" id="ARBA00022448"/>
    </source>
</evidence>
<evidence type="ECO:0000313" key="13">
    <source>
        <dbReference type="EMBL" id="OQQ86770.1"/>
    </source>
</evidence>
<keyword evidence="4" id="KW-0645">Protease</keyword>
<evidence type="ECO:0000313" key="14">
    <source>
        <dbReference type="Proteomes" id="UP000192638"/>
    </source>
</evidence>
<dbReference type="GO" id="GO:0043214">
    <property type="term" value="F:ABC-type bacteriocin transporter activity"/>
    <property type="evidence" value="ECO:0007669"/>
    <property type="project" value="InterPro"/>
</dbReference>
<evidence type="ECO:0000256" key="8">
    <source>
        <dbReference type="ARBA" id="ARBA00022807"/>
    </source>
</evidence>
<dbReference type="InterPro" id="IPR027417">
    <property type="entry name" value="P-loop_NTPase"/>
</dbReference>
<dbReference type="Gene3D" id="3.40.50.300">
    <property type="entry name" value="P-loop containing nucleotide triphosphate hydrolases"/>
    <property type="match status" value="1"/>
</dbReference>
<dbReference type="CDD" id="cd18570">
    <property type="entry name" value="ABC_6TM_PCAT1_LagD_like"/>
    <property type="match status" value="1"/>
</dbReference>
<accession>A0A1V9R164</accession>
<dbReference type="Pfam" id="PF00005">
    <property type="entry name" value="ABC_tran"/>
    <property type="match status" value="1"/>
</dbReference>
<keyword evidence="5" id="KW-0812">Transmembrane</keyword>
<dbReference type="GO" id="GO:0005886">
    <property type="term" value="C:plasma membrane"/>
    <property type="evidence" value="ECO:0007669"/>
    <property type="project" value="UniProtKB-SubCell"/>
</dbReference>
<dbReference type="SUPFAM" id="SSF52540">
    <property type="entry name" value="P-loop containing nucleoside triphosphate hydrolases"/>
    <property type="match status" value="1"/>
</dbReference>
<dbReference type="InterPro" id="IPR003439">
    <property type="entry name" value="ABC_transporter-like_ATP-bd"/>
</dbReference>
<name>A0A1V9R164_9LACO</name>
<keyword evidence="2" id="KW-0813">Transport</keyword>
<dbReference type="EMBL" id="NBEB01000002">
    <property type="protein sequence ID" value="OQQ86770.1"/>
    <property type="molecule type" value="Genomic_DNA"/>
</dbReference>
<keyword evidence="6" id="KW-0547">Nucleotide-binding</keyword>
<dbReference type="Pfam" id="PF03412">
    <property type="entry name" value="Peptidase_C39"/>
    <property type="match status" value="1"/>
</dbReference>
<comment type="subcellular location">
    <subcellularLocation>
        <location evidence="1">Cell membrane</location>
        <topology evidence="1">Multi-pass membrane protein</topology>
    </subcellularLocation>
</comment>
<dbReference type="InterPro" id="IPR039421">
    <property type="entry name" value="Type_1_exporter"/>
</dbReference>
<dbReference type="FunFam" id="3.40.50.300:FF:000299">
    <property type="entry name" value="ABC transporter ATP-binding protein/permease"/>
    <property type="match status" value="1"/>
</dbReference>
<keyword evidence="3" id="KW-1003">Cell membrane</keyword>
<dbReference type="PROSITE" id="PS00211">
    <property type="entry name" value="ABC_TRANSPORTER_1"/>
    <property type="match status" value="1"/>
</dbReference>
<evidence type="ECO:0000256" key="3">
    <source>
        <dbReference type="ARBA" id="ARBA00022475"/>
    </source>
</evidence>
<dbReference type="Pfam" id="PF00664">
    <property type="entry name" value="ABC_membrane"/>
    <property type="match status" value="1"/>
</dbReference>
<dbReference type="Gene3D" id="1.20.1560.10">
    <property type="entry name" value="ABC transporter type 1, transmembrane domain"/>
    <property type="match status" value="1"/>
</dbReference>
<dbReference type="CDD" id="cd02418">
    <property type="entry name" value="Peptidase_C39B"/>
    <property type="match status" value="1"/>
</dbReference>
<keyword evidence="7" id="KW-0378">Hydrolase</keyword>
<dbReference type="GO" id="GO:0006508">
    <property type="term" value="P:proteolysis"/>
    <property type="evidence" value="ECO:0007669"/>
    <property type="project" value="UniProtKB-KW"/>
</dbReference>
<protein>
    <submittedName>
        <fullName evidence="13">Bacteriocin cleavage/export ABC transporter</fullName>
    </submittedName>
</protein>
<comment type="caution">
    <text evidence="13">The sequence shown here is derived from an EMBL/GenBank/DDBJ whole genome shotgun (WGS) entry which is preliminary data.</text>
</comment>
<dbReference type="InterPro" id="IPR005897">
    <property type="entry name" value="Pept_C39_ABC_bacteriocin"/>
</dbReference>
<keyword evidence="9" id="KW-0067">ATP-binding</keyword>
<dbReference type="InterPro" id="IPR011527">
    <property type="entry name" value="ABC1_TM_dom"/>
</dbReference>
<evidence type="ECO:0000256" key="5">
    <source>
        <dbReference type="ARBA" id="ARBA00022692"/>
    </source>
</evidence>
<dbReference type="PROSITE" id="PS50990">
    <property type="entry name" value="PEPTIDASE_C39"/>
    <property type="match status" value="1"/>
</dbReference>
<proteinExistence type="predicted"/>
<dbReference type="PANTHER" id="PTHR43394:SF1">
    <property type="entry name" value="ATP-BINDING CASSETTE SUB-FAMILY B MEMBER 10, MITOCHONDRIAL"/>
    <property type="match status" value="1"/>
</dbReference>
<sequence>MFNLRFKYIEQLDEEDCGAAVLAMILYYYRSKIPMSKIKELAQTDKEGTSALGLIEAAQKFKLDTQAIQADKQLLLNDREELPLPCIAHVNKSNGILHYLIIKKVTSKYVEIVDPDPTVRKKKMSLESFFNIWTGLIIFIGPSKEYIPLRIKEKHRIPLSKLVYQNRWLFLFILVTAVVNMIISIVGSLYLQEIIDDYIPKKSINIINLVAMSMLVLYIFYGIFGFLNNYLCIRLTQKLSKKILLGYVQHLYKIPFSTFESKRTGELTSRFIDASNIIYIVANTMVSAILNLITIIGVGIVLIRIDIKLFYCVSISIPVYSILIFIFSRVFDNLNNERMESSSKVNTSIIEDLSGMQTIKALDIVDKRYNIFNEKFNIFLKSNKHYDLLISVHNNIRKVIHLLIELSIIYYGTILVIVGDITLGELMAFVSLLAYFTDPLEEIVGLQDEIQTAKVAYKRLNQILSIDEVEKAVDISNKITIRKGIYFKNVTFEYKYGRKILNNISIKIPINKITTIVGMSGSGKTTLALILIKFYKLLHGNIYLDNISIKNIESSSLRRSIIYLPQKPYIFTGTIAENIELGCEGYVSKEQIEEAAKIAAIHQDIVNLPNGYNTQISEEYGLSGGQQQRIALARAILADSQIIILDEATSNLDTITENKVIDNLIKLKNKTIIFIAHRVNISQKSHNVILMNHGEILEHGTPDELLKKQGMYYKLVKN</sequence>
<keyword evidence="11" id="KW-1133">Transmembrane helix</keyword>
<dbReference type="NCBIfam" id="TIGR01193">
    <property type="entry name" value="bacteriocin_ABC"/>
    <property type="match status" value="1"/>
</dbReference>
<keyword evidence="10" id="KW-1278">Translocase</keyword>